<dbReference type="RefSeq" id="WP_135281126.1">
    <property type="nucleotide sequence ID" value="NZ_SRIO01000004.1"/>
</dbReference>
<evidence type="ECO:0000313" key="3">
    <source>
        <dbReference type="Proteomes" id="UP000297890"/>
    </source>
</evidence>
<name>A0A4Z0F9Y6_9GAMM</name>
<comment type="caution">
    <text evidence="2">The sequence shown here is derived from an EMBL/GenBank/DDBJ whole genome shotgun (WGS) entry which is preliminary data.</text>
</comment>
<reference evidence="2 3" key="1">
    <citation type="journal article" date="2019" name="ISME J.">
        <title>Candidatus Macondimonas diazotrophica, a novel gammaproteobacterial genus dominating crude-oil-contaminated coastal sediments.</title>
        <authorList>
            <person name="Karthikeyan S."/>
            <person name="Konstantinidis K."/>
        </authorList>
    </citation>
    <scope>NUCLEOTIDE SEQUENCE [LARGE SCALE GENOMIC DNA]</scope>
    <source>
        <strain evidence="2 3">KTK01</strain>
    </source>
</reference>
<keyword evidence="1" id="KW-0732">Signal</keyword>
<sequence length="225" mass="24997">MKHRLRNAALLMLASFTSVAWADLTQIWRLQNGEPFTVEYRDDATLRLTWNGQVLLFRDGSGYWVRRMEGFWQVVDLDDAQQSPLGPLLQSLLTEAGPLGPVAFRLTGSTGSQEQIAGITGRVYTASGRLPDGTTLADTVVLAADPELQRVQHALVQRLRRYGRLLGSGPLDLPPELERDGGLALLRYGNEIRLERLSRAPIDPLRLALPAPPMPSRLPWPVMPN</sequence>
<feature type="signal peptide" evidence="1">
    <location>
        <begin position="1"/>
        <end position="22"/>
    </location>
</feature>
<dbReference type="AlphaFoldDB" id="A0A4Z0F9Y6"/>
<feature type="chain" id="PRO_5021353368" evidence="1">
    <location>
        <begin position="23"/>
        <end position="225"/>
    </location>
</feature>
<dbReference type="Proteomes" id="UP000297890">
    <property type="component" value="Unassembled WGS sequence"/>
</dbReference>
<organism evidence="2 3">
    <name type="scientific">Candidatus Macondimonas diazotrophica</name>
    <dbReference type="NCBI Taxonomy" id="2305248"/>
    <lineage>
        <taxon>Bacteria</taxon>
        <taxon>Pseudomonadati</taxon>
        <taxon>Pseudomonadota</taxon>
        <taxon>Gammaproteobacteria</taxon>
        <taxon>Chromatiales</taxon>
        <taxon>Ectothiorhodospiraceae</taxon>
        <taxon>Candidatus Macondimonas</taxon>
    </lineage>
</organism>
<dbReference type="EMBL" id="SRIO01000004">
    <property type="protein sequence ID" value="TFZ83246.1"/>
    <property type="molecule type" value="Genomic_DNA"/>
</dbReference>
<evidence type="ECO:0000256" key="1">
    <source>
        <dbReference type="SAM" id="SignalP"/>
    </source>
</evidence>
<accession>A0A4Z0F9Y6</accession>
<keyword evidence="3" id="KW-1185">Reference proteome</keyword>
<protein>
    <submittedName>
        <fullName evidence="2">Uncharacterized protein</fullName>
    </submittedName>
</protein>
<gene>
    <name evidence="2" type="ORF">E4680_04120</name>
</gene>
<evidence type="ECO:0000313" key="2">
    <source>
        <dbReference type="EMBL" id="TFZ83246.1"/>
    </source>
</evidence>
<proteinExistence type="predicted"/>